<dbReference type="Gene3D" id="2.160.10.10">
    <property type="entry name" value="Hexapeptide repeat proteins"/>
    <property type="match status" value="1"/>
</dbReference>
<dbReference type="SUPFAM" id="SSF51161">
    <property type="entry name" value="Trimeric LpxA-like enzymes"/>
    <property type="match status" value="1"/>
</dbReference>
<dbReference type="InterPro" id="IPR011004">
    <property type="entry name" value="Trimer_LpxA-like_sf"/>
</dbReference>
<protein>
    <submittedName>
        <fullName evidence="1">Gamma carbonic anhydrase family protein</fullName>
    </submittedName>
</protein>
<gene>
    <name evidence="1" type="ORF">A2V91_04455</name>
</gene>
<dbReference type="PANTHER" id="PTHR13061:SF56">
    <property type="entry name" value="PROTEIN YRDA"/>
    <property type="match status" value="1"/>
</dbReference>
<reference evidence="1 2" key="1">
    <citation type="journal article" date="2016" name="Nat. Commun.">
        <title>Thousands of microbial genomes shed light on interconnected biogeochemical processes in an aquifer system.</title>
        <authorList>
            <person name="Anantharaman K."/>
            <person name="Brown C.T."/>
            <person name="Hug L.A."/>
            <person name="Sharon I."/>
            <person name="Castelle C.J."/>
            <person name="Probst A.J."/>
            <person name="Thomas B.C."/>
            <person name="Singh A."/>
            <person name="Wilkins M.J."/>
            <person name="Karaoz U."/>
            <person name="Brodie E.L."/>
            <person name="Williams K.H."/>
            <person name="Hubbard S.S."/>
            <person name="Banfield J.F."/>
        </authorList>
    </citation>
    <scope>NUCLEOTIDE SEQUENCE [LARGE SCALE GENOMIC DNA]</scope>
</reference>
<comment type="caution">
    <text evidence="1">The sequence shown here is derived from an EMBL/GenBank/DDBJ whole genome shotgun (WGS) entry which is preliminary data.</text>
</comment>
<dbReference type="PANTHER" id="PTHR13061">
    <property type="entry name" value="DYNACTIN SUBUNIT P25"/>
    <property type="match status" value="1"/>
</dbReference>
<name>A0A1F6T795_9PROT</name>
<dbReference type="EMBL" id="MFSR01000007">
    <property type="protein sequence ID" value="OGI41011.1"/>
    <property type="molecule type" value="Genomic_DNA"/>
</dbReference>
<dbReference type="CDD" id="cd04645">
    <property type="entry name" value="LbH_gamma_CA_like"/>
    <property type="match status" value="1"/>
</dbReference>
<accession>A0A1F6T795</accession>
<proteinExistence type="predicted"/>
<organism evidence="1 2">
    <name type="scientific">Candidatus Muproteobacteria bacterium RBG_16_64_10</name>
    <dbReference type="NCBI Taxonomy" id="1817757"/>
    <lineage>
        <taxon>Bacteria</taxon>
        <taxon>Pseudomonadati</taxon>
        <taxon>Pseudomonadota</taxon>
        <taxon>Candidatus Muproteobacteria</taxon>
    </lineage>
</organism>
<dbReference type="AlphaFoldDB" id="A0A1F6T795"/>
<evidence type="ECO:0000313" key="1">
    <source>
        <dbReference type="EMBL" id="OGI41011.1"/>
    </source>
</evidence>
<dbReference type="InterPro" id="IPR047324">
    <property type="entry name" value="LbH_gamma_CA-like"/>
</dbReference>
<sequence length="175" mass="19042">MTIRSYKGVLPKLGARVYVDEQAAVIGDVVIGDDSSIWPMCSIRGDVNSIRIGARINIQDGTVIHVTHHHEGAPGGRPTIIGDDVTVGHLCILHACTIENRCLIGMGSVVMDDAVLREGLILGAGSLVTEGKQLEGGYLWLGRPAKKVRELTKEEKAWLAYSAQHYVKLKNDYLK</sequence>
<evidence type="ECO:0000313" key="2">
    <source>
        <dbReference type="Proteomes" id="UP000179334"/>
    </source>
</evidence>
<dbReference type="Proteomes" id="UP000179334">
    <property type="component" value="Unassembled WGS sequence"/>
</dbReference>
<dbReference type="InterPro" id="IPR050484">
    <property type="entry name" value="Transf_Hexapept/Carb_Anhydrase"/>
</dbReference>